<dbReference type="Proteomes" id="UP000183954">
    <property type="component" value="Unassembled WGS sequence"/>
</dbReference>
<keyword evidence="2" id="KW-1185">Reference proteome</keyword>
<dbReference type="STRING" id="1121420.SAMN02746098_00820"/>
<protein>
    <submittedName>
        <fullName evidence="1">Uncharacterized protein</fullName>
    </submittedName>
</protein>
<dbReference type="OrthoDB" id="2088331at2"/>
<dbReference type="AlphaFoldDB" id="A0A1M5SE87"/>
<reference evidence="2" key="1">
    <citation type="submission" date="2016-11" db="EMBL/GenBank/DDBJ databases">
        <authorList>
            <person name="Varghese N."/>
            <person name="Submissions S."/>
        </authorList>
    </citation>
    <scope>NUCLEOTIDE SEQUENCE [LARGE SCALE GENOMIC DNA]</scope>
    <source>
        <strain evidence="2">DSM 15449</strain>
    </source>
</reference>
<sequence length="139" mass="16160">MQETIDNNFEFIPEPHFGKELVQFLKQTFNAVEITENFEDLSLKETALKVVAPDCIKSLPVDFVQRLKIVRDIPAEKYGLQFVALHLHQFNMDIRIEVKSASFVASYKGDDSTDEVNRRFINKLRIWLGISQKDVHNYS</sequence>
<accession>A0A1M5SE87</accession>
<proteinExistence type="predicted"/>
<organism evidence="1 2">
    <name type="scientific">Desulfosporosinus lacus DSM 15449</name>
    <dbReference type="NCBI Taxonomy" id="1121420"/>
    <lineage>
        <taxon>Bacteria</taxon>
        <taxon>Bacillati</taxon>
        <taxon>Bacillota</taxon>
        <taxon>Clostridia</taxon>
        <taxon>Eubacteriales</taxon>
        <taxon>Desulfitobacteriaceae</taxon>
        <taxon>Desulfosporosinus</taxon>
    </lineage>
</organism>
<evidence type="ECO:0000313" key="1">
    <source>
        <dbReference type="EMBL" id="SHH36588.1"/>
    </source>
</evidence>
<evidence type="ECO:0000313" key="2">
    <source>
        <dbReference type="Proteomes" id="UP000183954"/>
    </source>
</evidence>
<dbReference type="RefSeq" id="WP_073028041.1">
    <property type="nucleotide sequence ID" value="NZ_FQXJ01000003.1"/>
</dbReference>
<dbReference type="EMBL" id="FQXJ01000003">
    <property type="protein sequence ID" value="SHH36588.1"/>
    <property type="molecule type" value="Genomic_DNA"/>
</dbReference>
<name>A0A1M5SE87_9FIRM</name>
<gene>
    <name evidence="1" type="ORF">SAMN02746098_00820</name>
</gene>